<name>A0A834LSE4_RHOSS</name>
<sequence>MSQATSKTIKCKAAVLRGVGEALKVEEIRVDPPKASEVRIKMLCASLCHTDILCCNGIPFVSTSSSSSSFLLFPHTQIVESVGEGVTEVKGGDIVMPTYVGECGKCDNCQSGKSNLCHTYPLKVDGLMPDGTSRMSTSDGTRIYHHFTCSTLSEYIVIDANYIVKFDPRIPLHHASFMSCGYSTGFGSTWREVQVHKGSSVAVIGLGAVGLGVIEGARTQEAARIIGVDVNEKKRTKGEVFGMTDFINPSKDSDKRISELVNELTGGLGVDYCFECTGIKSLLNEAIESSKAGIGSVVLIGAGNEISGQINLRSLLCGRTVKGSIFGGIRPKSDLPIIFDKCLNKRHRDYEQVRNRGCLAYCERLSPPLTPSRKKLKPKKPLSLSYTMCKATLKTITCKAAVLRGVGEPLKVEEIQVDPPKASEVRIKMLCASLCHTDVLCCNGLPIVTVVPSNSWSRRMVESVGEGVTEVKEGDIVMPTYIGECGKCDNCRSGKSNLCHTYPLPFNGVMPDGTSRMSTNDGTRIYHHFTCSTWSEYIVIGANYVVKVDPRIPLPHASFMSCGYSTGFGSTWREVLVHKGSTVAVLGLGAVGLGVIEGARTQQAARIIGVDINEKKRALGEVFGMTDFINPSKDSDKRVSELVNELTGGLGVDYCFECTGVPSLLNEAIESSKVGIGSAVLIGAGTETSGQINFIPLLCGRTLKGSIYGGIRTKSDLPIIFDKCLNKVMATFSRTPSRGAFDSRSFPGRNKQSIEGNEAARLCQGYHQVLSTPSHPSVLFITLIRRCLSCF</sequence>
<comment type="caution">
    <text evidence="10">The sequence shown here is derived from an EMBL/GenBank/DDBJ whole genome shotgun (WGS) entry which is preliminary data.</text>
</comment>
<comment type="cofactor">
    <cofactor evidence="1">
        <name>Zn(2+)</name>
        <dbReference type="ChEBI" id="CHEBI:29105"/>
    </cofactor>
</comment>
<dbReference type="EMBL" id="WJXA01000003">
    <property type="protein sequence ID" value="KAF7146925.1"/>
    <property type="molecule type" value="Genomic_DNA"/>
</dbReference>
<feature type="domain" description="Alcohol dehydrogenase-like C-terminal" evidence="8">
    <location>
        <begin position="208"/>
        <end position="332"/>
    </location>
</feature>
<dbReference type="Proteomes" id="UP000626092">
    <property type="component" value="Unassembled WGS sequence"/>
</dbReference>
<dbReference type="SUPFAM" id="SSF51735">
    <property type="entry name" value="NAD(P)-binding Rossmann-fold domains"/>
    <property type="match status" value="2"/>
</dbReference>
<dbReference type="InterPro" id="IPR013149">
    <property type="entry name" value="ADH-like_C"/>
</dbReference>
<dbReference type="GO" id="GO:0046294">
    <property type="term" value="P:formaldehyde catabolic process"/>
    <property type="evidence" value="ECO:0007669"/>
    <property type="project" value="TreeGrafter"/>
</dbReference>
<keyword evidence="6" id="KW-0560">Oxidoreductase</keyword>
<feature type="domain" description="Alcohol dehydrogenase-like N-terminal" evidence="9">
    <location>
        <begin position="35"/>
        <end position="166"/>
    </location>
</feature>
<evidence type="ECO:0000313" key="10">
    <source>
        <dbReference type="EMBL" id="KAF7146925.1"/>
    </source>
</evidence>
<feature type="domain" description="Alcohol dehydrogenase-like N-terminal" evidence="9">
    <location>
        <begin position="422"/>
        <end position="549"/>
    </location>
</feature>
<evidence type="ECO:0000256" key="5">
    <source>
        <dbReference type="ARBA" id="ARBA00022833"/>
    </source>
</evidence>
<dbReference type="InterPro" id="IPR011032">
    <property type="entry name" value="GroES-like_sf"/>
</dbReference>
<dbReference type="PANTHER" id="PTHR43880">
    <property type="entry name" value="ALCOHOL DEHYDROGENASE"/>
    <property type="match status" value="1"/>
</dbReference>
<organism evidence="10 11">
    <name type="scientific">Rhododendron simsii</name>
    <name type="common">Sims's rhododendron</name>
    <dbReference type="NCBI Taxonomy" id="118357"/>
    <lineage>
        <taxon>Eukaryota</taxon>
        <taxon>Viridiplantae</taxon>
        <taxon>Streptophyta</taxon>
        <taxon>Embryophyta</taxon>
        <taxon>Tracheophyta</taxon>
        <taxon>Spermatophyta</taxon>
        <taxon>Magnoliopsida</taxon>
        <taxon>eudicotyledons</taxon>
        <taxon>Gunneridae</taxon>
        <taxon>Pentapetalae</taxon>
        <taxon>asterids</taxon>
        <taxon>Ericales</taxon>
        <taxon>Ericaceae</taxon>
        <taxon>Ericoideae</taxon>
        <taxon>Rhodoreae</taxon>
        <taxon>Rhododendron</taxon>
    </lineage>
</organism>
<keyword evidence="4" id="KW-0479">Metal-binding</keyword>
<dbReference type="FunFam" id="3.90.180.10:FF:000007">
    <property type="entry name" value="Alcohol dehydrogenase 6"/>
    <property type="match status" value="2"/>
</dbReference>
<dbReference type="GO" id="GO:0008270">
    <property type="term" value="F:zinc ion binding"/>
    <property type="evidence" value="ECO:0007669"/>
    <property type="project" value="TreeGrafter"/>
</dbReference>
<accession>A0A834LSE4</accession>
<evidence type="ECO:0000256" key="3">
    <source>
        <dbReference type="ARBA" id="ARBA00011738"/>
    </source>
</evidence>
<dbReference type="Pfam" id="PF00107">
    <property type="entry name" value="ADH_zinc_N"/>
    <property type="match status" value="2"/>
</dbReference>
<dbReference type="SUPFAM" id="SSF50129">
    <property type="entry name" value="GroES-like"/>
    <property type="match status" value="2"/>
</dbReference>
<protein>
    <submittedName>
        <fullName evidence="10">Uncharacterized protein</fullName>
    </submittedName>
</protein>
<evidence type="ECO:0000256" key="7">
    <source>
        <dbReference type="ARBA" id="ARBA00023027"/>
    </source>
</evidence>
<evidence type="ECO:0000256" key="1">
    <source>
        <dbReference type="ARBA" id="ARBA00001947"/>
    </source>
</evidence>
<comment type="similarity">
    <text evidence="2">Belongs to the zinc-containing alcohol dehydrogenase family. Class-III subfamily.</text>
</comment>
<dbReference type="GO" id="GO:0005829">
    <property type="term" value="C:cytosol"/>
    <property type="evidence" value="ECO:0007669"/>
    <property type="project" value="TreeGrafter"/>
</dbReference>
<dbReference type="InterPro" id="IPR036291">
    <property type="entry name" value="NAD(P)-bd_dom_sf"/>
</dbReference>
<evidence type="ECO:0000256" key="2">
    <source>
        <dbReference type="ARBA" id="ARBA00010902"/>
    </source>
</evidence>
<dbReference type="Gene3D" id="3.90.180.10">
    <property type="entry name" value="Medium-chain alcohol dehydrogenases, catalytic domain"/>
    <property type="match status" value="2"/>
</dbReference>
<dbReference type="PANTHER" id="PTHR43880:SF38">
    <property type="entry name" value="ALCOHOL DEHYDROGENASE-RELATED"/>
    <property type="match status" value="1"/>
</dbReference>
<dbReference type="GO" id="GO:0051903">
    <property type="term" value="F:S-(hydroxymethyl)glutathione dehydrogenase [NAD(P)+] activity"/>
    <property type="evidence" value="ECO:0007669"/>
    <property type="project" value="TreeGrafter"/>
</dbReference>
<proteinExistence type="inferred from homology"/>
<keyword evidence="11" id="KW-1185">Reference proteome</keyword>
<gene>
    <name evidence="10" type="ORF">RHSIM_Rhsim03G0223900</name>
</gene>
<evidence type="ECO:0000259" key="9">
    <source>
        <dbReference type="Pfam" id="PF08240"/>
    </source>
</evidence>
<comment type="subunit">
    <text evidence="3">Homodimer.</text>
</comment>
<feature type="domain" description="Alcohol dehydrogenase-like C-terminal" evidence="8">
    <location>
        <begin position="590"/>
        <end position="714"/>
    </location>
</feature>
<evidence type="ECO:0000313" key="11">
    <source>
        <dbReference type="Proteomes" id="UP000626092"/>
    </source>
</evidence>
<evidence type="ECO:0000259" key="8">
    <source>
        <dbReference type="Pfam" id="PF00107"/>
    </source>
</evidence>
<keyword evidence="7" id="KW-0520">NAD</keyword>
<evidence type="ECO:0000256" key="4">
    <source>
        <dbReference type="ARBA" id="ARBA00022723"/>
    </source>
</evidence>
<evidence type="ECO:0000256" key="6">
    <source>
        <dbReference type="ARBA" id="ARBA00023002"/>
    </source>
</evidence>
<dbReference type="OrthoDB" id="417550at2759"/>
<dbReference type="AlphaFoldDB" id="A0A834LSE4"/>
<reference evidence="10" key="1">
    <citation type="submission" date="2019-11" db="EMBL/GenBank/DDBJ databases">
        <authorList>
            <person name="Liu Y."/>
            <person name="Hou J."/>
            <person name="Li T.-Q."/>
            <person name="Guan C.-H."/>
            <person name="Wu X."/>
            <person name="Wu H.-Z."/>
            <person name="Ling F."/>
            <person name="Zhang R."/>
            <person name="Shi X.-G."/>
            <person name="Ren J.-P."/>
            <person name="Chen E.-F."/>
            <person name="Sun J.-M."/>
        </authorList>
    </citation>
    <scope>NUCLEOTIDE SEQUENCE</scope>
    <source>
        <strain evidence="10">Adult_tree_wgs_1</strain>
        <tissue evidence="10">Leaves</tissue>
    </source>
</reference>
<dbReference type="Pfam" id="PF08240">
    <property type="entry name" value="ADH_N"/>
    <property type="match status" value="2"/>
</dbReference>
<dbReference type="InterPro" id="IPR013154">
    <property type="entry name" value="ADH-like_N"/>
</dbReference>
<dbReference type="Gene3D" id="3.40.50.720">
    <property type="entry name" value="NAD(P)-binding Rossmann-like Domain"/>
    <property type="match status" value="2"/>
</dbReference>
<keyword evidence="5" id="KW-0862">Zinc</keyword>
<dbReference type="FunFam" id="3.40.50.720:FF:000003">
    <property type="entry name" value="S-(hydroxymethyl)glutathione dehydrogenase"/>
    <property type="match status" value="2"/>
</dbReference>